<protein>
    <submittedName>
        <fullName evidence="1">Helicase</fullName>
    </submittedName>
</protein>
<dbReference type="RefSeq" id="YP_003097391.1">
    <property type="nucleotide sequence ID" value="NC_013085.1"/>
</dbReference>
<keyword evidence="1" id="KW-0067">ATP-binding</keyword>
<dbReference type="OrthoDB" id="41586at10239"/>
<sequence length="127" mass="13126">MTIQIGLAGAPLSSHGHQPPTPLPAPAGFSSNVFVNGQPVHHVGNTMVIHPIPGTFPPIPHLPPDVIIEGYATVLCNGTPLAKFLSKTQHGSMVMQGSRNVFVRDVNIATWIAGSDGGATAPPTPAE</sequence>
<name>C7BVC5_9CAUD</name>
<reference evidence="1 2" key="1">
    <citation type="journal article" date="2009" name="Environ. Microbiol.">
        <title>Comparative genomics of marine cyanomyoviruses reveals the widespread occurrence of Synechococcus host genes localized to a hyperplastic region: implications for mechanisms of cyanophage evolution.</title>
        <authorList>
            <person name="Millard A.D."/>
            <person name="Zwirglmaier K."/>
            <person name="Downey M.J."/>
            <person name="Mann N.H."/>
            <person name="Scanlan D.J."/>
        </authorList>
    </citation>
    <scope>NUCLEOTIDE SEQUENCE</scope>
</reference>
<dbReference type="GO" id="GO:0004386">
    <property type="term" value="F:helicase activity"/>
    <property type="evidence" value="ECO:0007669"/>
    <property type="project" value="UniProtKB-KW"/>
</dbReference>
<keyword evidence="1" id="KW-0347">Helicase</keyword>
<dbReference type="InterPro" id="IPR008727">
    <property type="entry name" value="PAAR_motif"/>
</dbReference>
<accession>C7BVC5</accession>
<keyword evidence="2" id="KW-1185">Reference proteome</keyword>
<evidence type="ECO:0000313" key="2">
    <source>
        <dbReference type="Proteomes" id="UP000001515"/>
    </source>
</evidence>
<dbReference type="Pfam" id="PF05488">
    <property type="entry name" value="PAAR_motif"/>
    <property type="match status" value="1"/>
</dbReference>
<dbReference type="Proteomes" id="UP000001515">
    <property type="component" value="Segment"/>
</dbReference>
<keyword evidence="1" id="KW-0378">Hydrolase</keyword>
<evidence type="ECO:0000313" key="1">
    <source>
        <dbReference type="EMBL" id="CAR63354.1"/>
    </source>
</evidence>
<dbReference type="Gene3D" id="2.60.200.60">
    <property type="match status" value="1"/>
</dbReference>
<proteinExistence type="predicted"/>
<gene>
    <name evidence="1" type="ORF">SRSM4_157</name>
</gene>
<organism evidence="1 2">
    <name type="scientific">Synechococcus phage S-RSM4</name>
    <dbReference type="NCBI Taxonomy" id="555387"/>
    <lineage>
        <taxon>Viruses</taxon>
        <taxon>Duplodnaviria</taxon>
        <taxon>Heunggongvirae</taxon>
        <taxon>Uroviricota</taxon>
        <taxon>Caudoviricetes</taxon>
        <taxon>Pantevenvirales</taxon>
        <taxon>Kyanoviridae</taxon>
        <taxon>Gibbetvirus</taxon>
        <taxon>Gibbetvirus rsm4</taxon>
    </lineage>
</organism>
<keyword evidence="1" id="KW-0547">Nucleotide-binding</keyword>
<dbReference type="KEGG" id="vg:8303364"/>
<dbReference type="GeneID" id="8303364"/>
<dbReference type="EMBL" id="FM207411">
    <property type="protein sequence ID" value="CAR63354.1"/>
    <property type="molecule type" value="Genomic_DNA"/>
</dbReference>